<dbReference type="PANTHER" id="PTHR47331:SF5">
    <property type="entry name" value="RIBONUCLEASE H"/>
    <property type="match status" value="1"/>
</dbReference>
<organism evidence="4">
    <name type="scientific">Nothobranchius rachovii</name>
    <name type="common">bluefin notho</name>
    <dbReference type="NCBI Taxonomy" id="451742"/>
    <lineage>
        <taxon>Eukaryota</taxon>
        <taxon>Metazoa</taxon>
        <taxon>Chordata</taxon>
        <taxon>Craniata</taxon>
        <taxon>Vertebrata</taxon>
        <taxon>Euteleostomi</taxon>
        <taxon>Actinopterygii</taxon>
        <taxon>Neopterygii</taxon>
        <taxon>Teleostei</taxon>
        <taxon>Neoteleostei</taxon>
        <taxon>Acanthomorphata</taxon>
        <taxon>Ovalentaria</taxon>
        <taxon>Atherinomorphae</taxon>
        <taxon>Cyprinodontiformes</taxon>
        <taxon>Nothobranchiidae</taxon>
        <taxon>Nothobranchius</taxon>
    </lineage>
</organism>
<proteinExistence type="predicted"/>
<keyword evidence="1" id="KW-0479">Metal-binding</keyword>
<gene>
    <name evidence="4" type="primary">Nfu_g_1_009858</name>
</gene>
<dbReference type="EMBL" id="HAEH01012484">
    <property type="protein sequence ID" value="SBR94890.1"/>
    <property type="molecule type" value="Transcribed_RNA"/>
</dbReference>
<feature type="domain" description="Protein kinase" evidence="2">
    <location>
        <begin position="1"/>
        <end position="280"/>
    </location>
</feature>
<dbReference type="PROSITE" id="PS50011">
    <property type="entry name" value="PROTEIN_KINASE_DOM"/>
    <property type="match status" value="1"/>
</dbReference>
<evidence type="ECO:0000313" key="4">
    <source>
        <dbReference type="EMBL" id="SBR94890.1"/>
    </source>
</evidence>
<sequence>LKMLTDLMENNLHEQNIIRFFHSDLKILSLALELCSISLADYSKQLKTPMPLQDIRIVIQQLATAFDALKKVGVIHTDVKTNNIMLVDQTIKPLQVKLIDFGLSVFTKDAKSIRVNQVLRYNPGSCLIADSDQPLLFVACLSPWSWASKEGVELPEELSQVLRSRLWGQQAHNRKTRRTEGMWFLYYMISLLGPPTKDLLNTGRKTVTFFYKTNNQWLLKCLEGTFYRSDEEAYEDAWRRLDQRYGQPFVVQKAFRDNLSKWPIIHPKDAEGLRTFSDFLTTCLHATPHVKGLEILSNCEENQRLLQKIPEWVATRWNRQVTVALMEGKTVPSFKDFVEFVALEAEIACNPVTSSYALHSCSSSSENRHTKEIKPNRSTTQVFTTQATMHEDKTKSNYTRLKVACMFYKDEDHQLSKCPSFTEKSLDDKRTFVKENKLCYGCLKVGHNAKDCRHRHTCDLCKKRHPTCLHYENHKPNERPQNSISITPTTENGTTAATALNVTKWVKQVVPP</sequence>
<evidence type="ECO:0000259" key="2">
    <source>
        <dbReference type="PROSITE" id="PS50011"/>
    </source>
</evidence>
<dbReference type="SMART" id="SM00220">
    <property type="entry name" value="S_TKc"/>
    <property type="match status" value="1"/>
</dbReference>
<dbReference type="PROSITE" id="PS50158">
    <property type="entry name" value="ZF_CCHC"/>
    <property type="match status" value="1"/>
</dbReference>
<feature type="non-terminal residue" evidence="4">
    <location>
        <position position="1"/>
    </location>
</feature>
<dbReference type="Pfam" id="PF03564">
    <property type="entry name" value="DUF1759"/>
    <property type="match status" value="1"/>
</dbReference>
<dbReference type="InterPro" id="IPR001878">
    <property type="entry name" value="Znf_CCHC"/>
</dbReference>
<dbReference type="InterPro" id="IPR008271">
    <property type="entry name" value="Ser/Thr_kinase_AS"/>
</dbReference>
<keyword evidence="1" id="KW-0863">Zinc-finger</keyword>
<feature type="domain" description="CCHC-type" evidence="3">
    <location>
        <begin position="439"/>
        <end position="453"/>
    </location>
</feature>
<dbReference type="InterPro" id="IPR011009">
    <property type="entry name" value="Kinase-like_dom_sf"/>
</dbReference>
<dbReference type="Gene3D" id="1.10.510.10">
    <property type="entry name" value="Transferase(Phosphotransferase) domain 1"/>
    <property type="match status" value="1"/>
</dbReference>
<dbReference type="InterPro" id="IPR005312">
    <property type="entry name" value="DUF1759"/>
</dbReference>
<dbReference type="Pfam" id="PF00069">
    <property type="entry name" value="Pkinase"/>
    <property type="match status" value="1"/>
</dbReference>
<evidence type="ECO:0000256" key="1">
    <source>
        <dbReference type="PROSITE-ProRule" id="PRU00047"/>
    </source>
</evidence>
<reference evidence="4" key="2">
    <citation type="submission" date="2016-06" db="EMBL/GenBank/DDBJ databases">
        <title>The genome of a short-lived fish provides insights into sex chromosome evolution and the genetic control of aging.</title>
        <authorList>
            <person name="Reichwald K."/>
            <person name="Felder M."/>
            <person name="Petzold A."/>
            <person name="Koch P."/>
            <person name="Groth M."/>
            <person name="Platzer M."/>
        </authorList>
    </citation>
    <scope>NUCLEOTIDE SEQUENCE</scope>
    <source>
        <tissue evidence="4">Brain</tissue>
    </source>
</reference>
<dbReference type="AlphaFoldDB" id="A0A1A8QMB1"/>
<dbReference type="InterPro" id="IPR000719">
    <property type="entry name" value="Prot_kinase_dom"/>
</dbReference>
<evidence type="ECO:0008006" key="5">
    <source>
        <dbReference type="Google" id="ProtNLM"/>
    </source>
</evidence>
<reference evidence="4" key="1">
    <citation type="submission" date="2016-05" db="EMBL/GenBank/DDBJ databases">
        <authorList>
            <person name="Lavstsen T."/>
            <person name="Jespersen J.S."/>
        </authorList>
    </citation>
    <scope>NUCLEOTIDE SEQUENCE</scope>
    <source>
        <tissue evidence="4">Brain</tissue>
    </source>
</reference>
<protein>
    <recommendedName>
        <fullName evidence="5">CCHC-type domain-containing protein</fullName>
    </recommendedName>
</protein>
<evidence type="ECO:0000259" key="3">
    <source>
        <dbReference type="PROSITE" id="PS50158"/>
    </source>
</evidence>
<name>A0A1A8QMB1_9TELE</name>
<dbReference type="GO" id="GO:0005524">
    <property type="term" value="F:ATP binding"/>
    <property type="evidence" value="ECO:0007669"/>
    <property type="project" value="InterPro"/>
</dbReference>
<keyword evidence="1" id="KW-0862">Zinc</keyword>
<dbReference type="GO" id="GO:0004672">
    <property type="term" value="F:protein kinase activity"/>
    <property type="evidence" value="ECO:0007669"/>
    <property type="project" value="InterPro"/>
</dbReference>
<dbReference type="PROSITE" id="PS00108">
    <property type="entry name" value="PROTEIN_KINASE_ST"/>
    <property type="match status" value="1"/>
</dbReference>
<dbReference type="PANTHER" id="PTHR47331">
    <property type="entry name" value="PHD-TYPE DOMAIN-CONTAINING PROTEIN"/>
    <property type="match status" value="1"/>
</dbReference>
<accession>A0A1A8QMB1</accession>
<dbReference type="GO" id="GO:0003676">
    <property type="term" value="F:nucleic acid binding"/>
    <property type="evidence" value="ECO:0007669"/>
    <property type="project" value="InterPro"/>
</dbReference>
<dbReference type="GO" id="GO:0008270">
    <property type="term" value="F:zinc ion binding"/>
    <property type="evidence" value="ECO:0007669"/>
    <property type="project" value="UniProtKB-KW"/>
</dbReference>
<dbReference type="SUPFAM" id="SSF56112">
    <property type="entry name" value="Protein kinase-like (PK-like)"/>
    <property type="match status" value="1"/>
</dbReference>